<name>A0A1G6YIB8_9ACTN</name>
<gene>
    <name evidence="1" type="ORF">SAMN05421872_11239</name>
</gene>
<evidence type="ECO:0000313" key="1">
    <source>
        <dbReference type="EMBL" id="SDD89467.1"/>
    </source>
</evidence>
<dbReference type="EMBL" id="FMZM01000012">
    <property type="protein sequence ID" value="SDD89467.1"/>
    <property type="molecule type" value="Genomic_DNA"/>
</dbReference>
<reference evidence="2" key="1">
    <citation type="submission" date="2016-10" db="EMBL/GenBank/DDBJ databases">
        <authorList>
            <person name="Varghese N."/>
            <person name="Submissions S."/>
        </authorList>
    </citation>
    <scope>NUCLEOTIDE SEQUENCE [LARGE SCALE GENOMIC DNA]</scope>
    <source>
        <strain evidence="2">CGMCC 4.6858</strain>
    </source>
</reference>
<dbReference type="RefSeq" id="WP_211753095.1">
    <property type="nucleotide sequence ID" value="NZ_FMZM01000012.1"/>
</dbReference>
<protein>
    <submittedName>
        <fullName evidence="1">Monovalent cation:H+ antiporter, CPA1 family</fullName>
    </submittedName>
</protein>
<evidence type="ECO:0000313" key="2">
    <source>
        <dbReference type="Proteomes" id="UP000199034"/>
    </source>
</evidence>
<dbReference type="STRING" id="1045774.SAMN05421872_11239"/>
<organism evidence="1 2">
    <name type="scientific">Nocardioides lianchengensis</name>
    <dbReference type="NCBI Taxonomy" id="1045774"/>
    <lineage>
        <taxon>Bacteria</taxon>
        <taxon>Bacillati</taxon>
        <taxon>Actinomycetota</taxon>
        <taxon>Actinomycetes</taxon>
        <taxon>Propionibacteriales</taxon>
        <taxon>Nocardioidaceae</taxon>
        <taxon>Nocardioides</taxon>
    </lineage>
</organism>
<accession>A0A1G6YIB8</accession>
<sequence length="117" mass="12845">MSGPEPDDDRDELIRELAAAGDRLLRDPALVRPDGTPYDAALLERMQGWAAAQPVAAQDATPDALDQHRELRIAVLVAMREELLRARSDGLYSSEALESALAVLDAEQISIELRGRR</sequence>
<dbReference type="Proteomes" id="UP000199034">
    <property type="component" value="Unassembled WGS sequence"/>
</dbReference>
<proteinExistence type="predicted"/>
<dbReference type="AlphaFoldDB" id="A0A1G6YIB8"/>
<keyword evidence="2" id="KW-1185">Reference proteome</keyword>